<name>A0AAD7ZUK2_DIPPU</name>
<evidence type="ECO:0000256" key="2">
    <source>
        <dbReference type="SAM" id="Phobius"/>
    </source>
</evidence>
<evidence type="ECO:0000313" key="5">
    <source>
        <dbReference type="Proteomes" id="UP001233999"/>
    </source>
</evidence>
<sequence length="157" mass="17037">MKLKLFTILMKSLYLVCTVAATCLYCSAQNDSISVSKEIFQHVGLTAFFWIGGCIVISVSWDFNLSNKIDIVMSIVLCFITCGGSAITIQNFADGEKDISKLAVTSAIIGFFLTFLLATDVVTAFLESSEQEEHSRSLQSIPEPVPPETSAPVNPEG</sequence>
<dbReference type="Proteomes" id="UP001233999">
    <property type="component" value="Unassembled WGS sequence"/>
</dbReference>
<keyword evidence="5" id="KW-1185">Reference proteome</keyword>
<dbReference type="AlphaFoldDB" id="A0AAD7ZUK2"/>
<evidence type="ECO:0000256" key="1">
    <source>
        <dbReference type="SAM" id="MobiDB-lite"/>
    </source>
</evidence>
<keyword evidence="2" id="KW-0812">Transmembrane</keyword>
<accession>A0AAD7ZUK2</accession>
<feature type="transmembrane region" description="Helical" evidence="2">
    <location>
        <begin position="71"/>
        <end position="90"/>
    </location>
</feature>
<keyword evidence="2" id="KW-0472">Membrane</keyword>
<gene>
    <name evidence="4" type="ORF">L9F63_019462</name>
</gene>
<feature type="transmembrane region" description="Helical" evidence="2">
    <location>
        <begin position="102"/>
        <end position="126"/>
    </location>
</feature>
<proteinExistence type="predicted"/>
<comment type="caution">
    <text evidence="4">The sequence shown here is derived from an EMBL/GenBank/DDBJ whole genome shotgun (WGS) entry which is preliminary data.</text>
</comment>
<feature type="transmembrane region" description="Helical" evidence="2">
    <location>
        <begin position="39"/>
        <end position="59"/>
    </location>
</feature>
<keyword evidence="3" id="KW-0732">Signal</keyword>
<evidence type="ECO:0000256" key="3">
    <source>
        <dbReference type="SAM" id="SignalP"/>
    </source>
</evidence>
<protein>
    <submittedName>
        <fullName evidence="4">Uncharacterized protein</fullName>
    </submittedName>
</protein>
<evidence type="ECO:0000313" key="4">
    <source>
        <dbReference type="EMBL" id="KAJ9586971.1"/>
    </source>
</evidence>
<feature type="region of interest" description="Disordered" evidence="1">
    <location>
        <begin position="133"/>
        <end position="157"/>
    </location>
</feature>
<organism evidence="4 5">
    <name type="scientific">Diploptera punctata</name>
    <name type="common">Pacific beetle cockroach</name>
    <dbReference type="NCBI Taxonomy" id="6984"/>
    <lineage>
        <taxon>Eukaryota</taxon>
        <taxon>Metazoa</taxon>
        <taxon>Ecdysozoa</taxon>
        <taxon>Arthropoda</taxon>
        <taxon>Hexapoda</taxon>
        <taxon>Insecta</taxon>
        <taxon>Pterygota</taxon>
        <taxon>Neoptera</taxon>
        <taxon>Polyneoptera</taxon>
        <taxon>Dictyoptera</taxon>
        <taxon>Blattodea</taxon>
        <taxon>Blaberoidea</taxon>
        <taxon>Blaberidae</taxon>
        <taxon>Diplopterinae</taxon>
        <taxon>Diploptera</taxon>
    </lineage>
</organism>
<dbReference type="EMBL" id="JASPKZ010006821">
    <property type="protein sequence ID" value="KAJ9586971.1"/>
    <property type="molecule type" value="Genomic_DNA"/>
</dbReference>
<reference evidence="4" key="2">
    <citation type="submission" date="2023-05" db="EMBL/GenBank/DDBJ databases">
        <authorList>
            <person name="Fouks B."/>
        </authorList>
    </citation>
    <scope>NUCLEOTIDE SEQUENCE</scope>
    <source>
        <strain evidence="4">Stay&amp;Tobe</strain>
        <tissue evidence="4">Testes</tissue>
    </source>
</reference>
<reference evidence="4" key="1">
    <citation type="journal article" date="2023" name="IScience">
        <title>Live-bearing cockroach genome reveals convergent evolutionary mechanisms linked to viviparity in insects and beyond.</title>
        <authorList>
            <person name="Fouks B."/>
            <person name="Harrison M.C."/>
            <person name="Mikhailova A.A."/>
            <person name="Marchal E."/>
            <person name="English S."/>
            <person name="Carruthers M."/>
            <person name="Jennings E.C."/>
            <person name="Chiamaka E.L."/>
            <person name="Frigard R.A."/>
            <person name="Pippel M."/>
            <person name="Attardo G.M."/>
            <person name="Benoit J.B."/>
            <person name="Bornberg-Bauer E."/>
            <person name="Tobe S.S."/>
        </authorList>
    </citation>
    <scope>NUCLEOTIDE SEQUENCE</scope>
    <source>
        <strain evidence="4">Stay&amp;Tobe</strain>
    </source>
</reference>
<keyword evidence="2" id="KW-1133">Transmembrane helix</keyword>
<feature type="signal peptide" evidence="3">
    <location>
        <begin position="1"/>
        <end position="21"/>
    </location>
</feature>
<feature type="chain" id="PRO_5042273901" evidence="3">
    <location>
        <begin position="22"/>
        <end position="157"/>
    </location>
</feature>